<feature type="compositionally biased region" description="Polar residues" evidence="1">
    <location>
        <begin position="318"/>
        <end position="327"/>
    </location>
</feature>
<name>A0A9P4MU63_9PLEO</name>
<feature type="region of interest" description="Disordered" evidence="1">
    <location>
        <begin position="392"/>
        <end position="421"/>
    </location>
</feature>
<feature type="compositionally biased region" description="Basic and acidic residues" evidence="1">
    <location>
        <begin position="348"/>
        <end position="372"/>
    </location>
</feature>
<reference evidence="2" key="1">
    <citation type="journal article" date="2020" name="Stud. Mycol.">
        <title>101 Dothideomycetes genomes: a test case for predicting lifestyles and emergence of pathogens.</title>
        <authorList>
            <person name="Haridas S."/>
            <person name="Albert R."/>
            <person name="Binder M."/>
            <person name="Bloem J."/>
            <person name="Labutti K."/>
            <person name="Salamov A."/>
            <person name="Andreopoulos B."/>
            <person name="Baker S."/>
            <person name="Barry K."/>
            <person name="Bills G."/>
            <person name="Bluhm B."/>
            <person name="Cannon C."/>
            <person name="Castanera R."/>
            <person name="Culley D."/>
            <person name="Daum C."/>
            <person name="Ezra D."/>
            <person name="Gonzalez J."/>
            <person name="Henrissat B."/>
            <person name="Kuo A."/>
            <person name="Liang C."/>
            <person name="Lipzen A."/>
            <person name="Lutzoni F."/>
            <person name="Magnuson J."/>
            <person name="Mondo S."/>
            <person name="Nolan M."/>
            <person name="Ohm R."/>
            <person name="Pangilinan J."/>
            <person name="Park H.-J."/>
            <person name="Ramirez L."/>
            <person name="Alfaro M."/>
            <person name="Sun H."/>
            <person name="Tritt A."/>
            <person name="Yoshinaga Y."/>
            <person name="Zwiers L.-H."/>
            <person name="Turgeon B."/>
            <person name="Goodwin S."/>
            <person name="Spatafora J."/>
            <person name="Crous P."/>
            <person name="Grigoriev I."/>
        </authorList>
    </citation>
    <scope>NUCLEOTIDE SEQUENCE</scope>
    <source>
        <strain evidence="2">ATCC 74209</strain>
    </source>
</reference>
<feature type="region of interest" description="Disordered" evidence="1">
    <location>
        <begin position="659"/>
        <end position="720"/>
    </location>
</feature>
<evidence type="ECO:0000313" key="3">
    <source>
        <dbReference type="Proteomes" id="UP000799536"/>
    </source>
</evidence>
<feature type="compositionally biased region" description="Basic and acidic residues" evidence="1">
    <location>
        <begin position="397"/>
        <end position="409"/>
    </location>
</feature>
<feature type="region of interest" description="Disordered" evidence="1">
    <location>
        <begin position="594"/>
        <end position="613"/>
    </location>
</feature>
<dbReference type="AlphaFoldDB" id="A0A9P4MU63"/>
<keyword evidence="3" id="KW-1185">Reference proteome</keyword>
<accession>A0A9P4MU63</accession>
<feature type="compositionally biased region" description="Polar residues" evidence="1">
    <location>
        <begin position="567"/>
        <end position="578"/>
    </location>
</feature>
<feature type="compositionally biased region" description="Basic and acidic residues" evidence="1">
    <location>
        <begin position="262"/>
        <end position="274"/>
    </location>
</feature>
<feature type="region of interest" description="Disordered" evidence="1">
    <location>
        <begin position="468"/>
        <end position="578"/>
    </location>
</feature>
<sequence length="720" mass="79754">MSIPFLTAVMRYEDWDILLFPGDSQVPMPEFKTACYVAHDDYGRPLSTLSCFIASLPAATPFRVSVHSWTKPKPSSIIEARRKPHQRVVYTVRVIVDGTRVFHKYYEGSHGWPQEIENENPFIDGPEHKPGHRKAILQFPPFHQDMLLQNSWDAREDNGRIKVSIAERLVSKANSSGGLEFGAVNDIVCFSFQHAPRDILEQTGLCWPIHNPLYLPSAANNRPPRSHTPNSYARPRSLAPENHAPSPFAKYSGLPYIPPSRSEPRPKPNVEPLHKFPQVPHSSSFERLKGHPMLWDDFPYDLQDNPFDDVNITDSFRTSHTSSNSAGDGSLDYLLGTPPSCRVKSNRRPQEHGSDKERGRAKERENHERGDRQFVMTLRDDQFGALMQALSPPSRTRQVEHNHPHEQDHSYPLQATSHSQPPRMGQMNMPIMTKPSAAALARSASYTDFSQLPGTAPLKLSQSHSHLALHPNETTRSPYLRQPSCESGKENVDPNRVPTPHPFKMPPSFSPHSSDGGGMKDHFSGLRDMERGQADATGGKSSPLHAPRPLSGNSIKSRKEGLGLGSPATTSENMNPVSRQDRMLFAETTVFDDCKEPLNGNEQRPYSEAEGMDNSSGGKMFIPGHGGGVGSLGRIEKQLWSALGDEMQSYELPVASMRGGEGDDLPPLPHDFGENGALGGPKRKRGDTMGGDGNRSPDAKMMREDTTIVHNGNGEDGKGM</sequence>
<gene>
    <name evidence="2" type="ORF">GQ43DRAFT_467629</name>
</gene>
<dbReference type="OrthoDB" id="5417628at2759"/>
<feature type="region of interest" description="Disordered" evidence="1">
    <location>
        <begin position="318"/>
        <end position="372"/>
    </location>
</feature>
<proteinExistence type="predicted"/>
<evidence type="ECO:0000313" key="2">
    <source>
        <dbReference type="EMBL" id="KAF2206094.1"/>
    </source>
</evidence>
<dbReference type="Proteomes" id="UP000799536">
    <property type="component" value="Unassembled WGS sequence"/>
</dbReference>
<evidence type="ECO:0000256" key="1">
    <source>
        <dbReference type="SAM" id="MobiDB-lite"/>
    </source>
</evidence>
<dbReference type="EMBL" id="ML993846">
    <property type="protein sequence ID" value="KAF2206094.1"/>
    <property type="molecule type" value="Genomic_DNA"/>
</dbReference>
<feature type="compositionally biased region" description="Basic and acidic residues" evidence="1">
    <location>
        <begin position="695"/>
        <end position="720"/>
    </location>
</feature>
<feature type="region of interest" description="Disordered" evidence="1">
    <location>
        <begin position="217"/>
        <end position="284"/>
    </location>
</feature>
<protein>
    <submittedName>
        <fullName evidence="2">Uncharacterized protein</fullName>
    </submittedName>
</protein>
<feature type="compositionally biased region" description="Pro residues" evidence="1">
    <location>
        <begin position="497"/>
        <end position="509"/>
    </location>
</feature>
<comment type="caution">
    <text evidence="2">The sequence shown here is derived from an EMBL/GenBank/DDBJ whole genome shotgun (WGS) entry which is preliminary data.</text>
</comment>
<organism evidence="2 3">
    <name type="scientific">Delitschia confertaspora ATCC 74209</name>
    <dbReference type="NCBI Taxonomy" id="1513339"/>
    <lineage>
        <taxon>Eukaryota</taxon>
        <taxon>Fungi</taxon>
        <taxon>Dikarya</taxon>
        <taxon>Ascomycota</taxon>
        <taxon>Pezizomycotina</taxon>
        <taxon>Dothideomycetes</taxon>
        <taxon>Pleosporomycetidae</taxon>
        <taxon>Pleosporales</taxon>
        <taxon>Delitschiaceae</taxon>
        <taxon>Delitschia</taxon>
    </lineage>
</organism>
<feature type="compositionally biased region" description="Basic and acidic residues" evidence="1">
    <location>
        <begin position="518"/>
        <end position="533"/>
    </location>
</feature>